<evidence type="ECO:0000313" key="1">
    <source>
        <dbReference type="EMBL" id="GAP19670.1"/>
    </source>
</evidence>
<sequence>MEISWYGHTCFQLSQRGLATIVTDPYDPAVVGYPPLNLKADVVTVSRAHPAHNTLTSVQGAPYVIQGPGEYEIGGVFITGVATNGHTKSHPEEPRNTLYVFSYEGVNVVHLGLINRVPSQSEVEALGPVHVALAPVGGGDGLNAARAAEVISLLDARIVIPMYFATPNTMLQLDPLSKFLKEMGLVEVENLTSLKVTPNSLSEQTRVIVLEHPL</sequence>
<accession>A0A0M9U3F7</accession>
<reference evidence="1" key="1">
    <citation type="journal article" date="2015" name="Genome Announc.">
        <title>Draft Genome Sequences of Anaerolinea thermolimosa IMO-1, Bellilinea caldifistulae GOMI-1, Leptolinea tardivitalis YMTK-2, Levilinea saccharolytica KIBI-1, Longilinea arvoryzae KOME-1, Previously Described as Members of the Class Anaerolineae (Chloroflexi).</title>
        <authorList>
            <person name="Matsuura N."/>
            <person name="Tourlousse M.D."/>
            <person name="Ohashi A."/>
            <person name="Hugenholtz P."/>
            <person name="Sekiguchi Y."/>
        </authorList>
    </citation>
    <scope>NUCLEOTIDE SEQUENCE</scope>
    <source>
        <strain evidence="1">KIBI-1</strain>
    </source>
</reference>
<dbReference type="SUPFAM" id="SSF56281">
    <property type="entry name" value="Metallo-hydrolase/oxidoreductase"/>
    <property type="match status" value="1"/>
</dbReference>
<dbReference type="Proteomes" id="UP000050501">
    <property type="component" value="Unassembled WGS sequence"/>
</dbReference>
<dbReference type="Pfam" id="PF13483">
    <property type="entry name" value="Lactamase_B_3"/>
    <property type="match status" value="1"/>
</dbReference>
<organism evidence="1">
    <name type="scientific">Levilinea saccharolytica</name>
    <dbReference type="NCBI Taxonomy" id="229921"/>
    <lineage>
        <taxon>Bacteria</taxon>
        <taxon>Bacillati</taxon>
        <taxon>Chloroflexota</taxon>
        <taxon>Anaerolineae</taxon>
        <taxon>Anaerolineales</taxon>
        <taxon>Anaerolineaceae</taxon>
        <taxon>Levilinea</taxon>
    </lineage>
</organism>
<evidence type="ECO:0000313" key="3">
    <source>
        <dbReference type="Proteomes" id="UP000050501"/>
    </source>
</evidence>
<dbReference type="InterPro" id="IPR036866">
    <property type="entry name" value="RibonucZ/Hydroxyglut_hydro"/>
</dbReference>
<dbReference type="Gene3D" id="3.60.15.10">
    <property type="entry name" value="Ribonuclease Z/Hydroxyacylglutathione hydrolase-like"/>
    <property type="match status" value="1"/>
</dbReference>
<dbReference type="PANTHER" id="PTHR39189">
    <property type="entry name" value="UPF0173 METAL-DEPENDENT HYDROLASE YTKL"/>
    <property type="match status" value="1"/>
</dbReference>
<dbReference type="STRING" id="229921.ADN01_04830"/>
<dbReference type="AlphaFoldDB" id="A0A0M9U3F7"/>
<dbReference type="RefSeq" id="WP_062419927.1">
    <property type="nucleotide sequence ID" value="NZ_BBXZ01000188.1"/>
</dbReference>
<dbReference type="OrthoDB" id="9789133at2"/>
<dbReference type="GO" id="GO:0016787">
    <property type="term" value="F:hydrolase activity"/>
    <property type="evidence" value="ECO:0007669"/>
    <property type="project" value="UniProtKB-KW"/>
</dbReference>
<gene>
    <name evidence="2" type="ORF">ADN01_04830</name>
    <name evidence="1" type="ORF">LSAC_03580</name>
</gene>
<protein>
    <submittedName>
        <fullName evidence="1">Predicted Zn-dependent hydrolases of the beta-lactamase fold</fullName>
    </submittedName>
</protein>
<keyword evidence="1" id="KW-0378">Hydrolase</keyword>
<dbReference type="EMBL" id="LGCM01000019">
    <property type="protein sequence ID" value="KPL87475.1"/>
    <property type="molecule type" value="Genomic_DNA"/>
</dbReference>
<name>A0A0M9U3F7_9CHLR</name>
<proteinExistence type="predicted"/>
<dbReference type="PANTHER" id="PTHR39189:SF1">
    <property type="entry name" value="UPF0173 METAL-DEPENDENT HYDROLASE YTKL"/>
    <property type="match status" value="1"/>
</dbReference>
<keyword evidence="3" id="KW-1185">Reference proteome</keyword>
<reference evidence="2 3" key="2">
    <citation type="submission" date="2015-07" db="EMBL/GenBank/DDBJ databases">
        <title>Genome sequence of Levilinea saccharolytica DSM 16555.</title>
        <authorList>
            <person name="Hemp J."/>
            <person name="Ward L.M."/>
            <person name="Pace L.A."/>
            <person name="Fischer W.W."/>
        </authorList>
    </citation>
    <scope>NUCLEOTIDE SEQUENCE [LARGE SCALE GENOMIC DNA]</scope>
    <source>
        <strain evidence="2 3">KIBI-1</strain>
    </source>
</reference>
<evidence type="ECO:0000313" key="2">
    <source>
        <dbReference type="EMBL" id="KPL87475.1"/>
    </source>
</evidence>
<dbReference type="EMBL" id="DF967975">
    <property type="protein sequence ID" value="GAP19670.1"/>
    <property type="molecule type" value="Genomic_DNA"/>
</dbReference>